<dbReference type="PATRIC" id="fig|993517.3.peg.5719"/>
<dbReference type="InterPro" id="IPR017441">
    <property type="entry name" value="Protein_kinase_ATP_BS"/>
</dbReference>
<dbReference type="Gene3D" id="1.10.510.10">
    <property type="entry name" value="Transferase(Phosphotransferase) domain 1"/>
    <property type="match status" value="1"/>
</dbReference>
<evidence type="ECO:0000256" key="3">
    <source>
        <dbReference type="ARBA" id="ARBA00022777"/>
    </source>
</evidence>
<dbReference type="EMBL" id="AMCW01000146">
    <property type="protein sequence ID" value="EKJ99397.1"/>
    <property type="molecule type" value="Genomic_DNA"/>
</dbReference>
<dbReference type="PANTHER" id="PTHR43289:SF34">
    <property type="entry name" value="SERINE_THREONINE-PROTEIN KINASE YBDM-RELATED"/>
    <property type="match status" value="1"/>
</dbReference>
<dbReference type="Proteomes" id="UP000007993">
    <property type="component" value="Unassembled WGS sequence"/>
</dbReference>
<dbReference type="Gene3D" id="3.30.200.20">
    <property type="entry name" value="Phosphorylase Kinase, domain 1"/>
    <property type="match status" value="1"/>
</dbReference>
<accession>K5DAB7</accession>
<feature type="binding site" evidence="5">
    <location>
        <position position="112"/>
    </location>
    <ligand>
        <name>ATP</name>
        <dbReference type="ChEBI" id="CHEBI:30616"/>
    </ligand>
</feature>
<keyword evidence="6" id="KW-0812">Transmembrane</keyword>
<dbReference type="PANTHER" id="PTHR43289">
    <property type="entry name" value="MITOGEN-ACTIVATED PROTEIN KINASE KINASE KINASE 20-RELATED"/>
    <property type="match status" value="1"/>
</dbReference>
<dbReference type="GO" id="GO:0004674">
    <property type="term" value="F:protein serine/threonine kinase activity"/>
    <property type="evidence" value="ECO:0007669"/>
    <property type="project" value="UniProtKB-KW"/>
</dbReference>
<dbReference type="CDD" id="cd14014">
    <property type="entry name" value="STKc_PknB_like"/>
    <property type="match status" value="1"/>
</dbReference>
<dbReference type="AlphaFoldDB" id="K5DAB7"/>
<evidence type="ECO:0000313" key="8">
    <source>
        <dbReference type="EMBL" id="EKJ99397.1"/>
    </source>
</evidence>
<keyword evidence="8" id="KW-0723">Serine/threonine-protein kinase</keyword>
<evidence type="ECO:0000313" key="9">
    <source>
        <dbReference type="Proteomes" id="UP000007993"/>
    </source>
</evidence>
<dbReference type="InterPro" id="IPR008271">
    <property type="entry name" value="Ser/Thr_kinase_AS"/>
</dbReference>
<dbReference type="Pfam" id="PF00069">
    <property type="entry name" value="Pkinase"/>
    <property type="match status" value="1"/>
</dbReference>
<name>K5DAB7_RHOBT</name>
<sequence>MVAAKRNAASPSLDATFLVFSSVQTLGMEKKTDLNSDDQLTRDDTGADSEATVSAGESSFLLNAIDAPQIWSARQIQGHVGGYELVKEIGRGGFGIVYLAHDQKLKRDVAIKIARPEVVSDKVAVRRFQDEAQSAARLDHPGIISIYDCGVQDDLHYYVMPYLTGQHLGDWLAGLSAPMSELQAAELMIQIAGAVQYGHESGIIHRDLKPQNILMQQTTSGELRKPVVLDFGLCAHTDSTVATTTRIAGTPRYIAPEQAMFGNRQITPKSDIYSLGVMLYQMLTGTTPLAPENFAEAVLMLHQASIDGPQKHRPELSDAMQAICLKCLRRDPDLRYESASALAADLQRLIEGEPIEAKSPGLMERFGYELYHGSLAKVFGWAVIGINFFIWAWAAIGALLVWQRHFDVPGLAESLPEFIFFVLVVVMPFHLLGSHAGYMMIRNTRNYRWLAFMSAVSLVWSVIQATNLFSNGTTLKLYEGRVVATTLVFLVIAPAFLAQSCMLAAGAWTAWRRNRASV</sequence>
<evidence type="ECO:0000259" key="7">
    <source>
        <dbReference type="PROSITE" id="PS50011"/>
    </source>
</evidence>
<reference evidence="8 9" key="1">
    <citation type="journal article" date="2013" name="Mar. Genomics">
        <title>Expression of sulfatases in Rhodopirellula baltica and the diversity of sulfatases in the genus Rhodopirellula.</title>
        <authorList>
            <person name="Wegner C.E."/>
            <person name="Richter-Heitmann T."/>
            <person name="Klindworth A."/>
            <person name="Klockow C."/>
            <person name="Richter M."/>
            <person name="Achstetter T."/>
            <person name="Glockner F.O."/>
            <person name="Harder J."/>
        </authorList>
    </citation>
    <scope>NUCLEOTIDE SEQUENCE [LARGE SCALE GENOMIC DNA]</scope>
    <source>
        <strain evidence="8 9">SH28</strain>
    </source>
</reference>
<feature type="transmembrane region" description="Helical" evidence="6">
    <location>
        <begin position="378"/>
        <end position="402"/>
    </location>
</feature>
<keyword evidence="1" id="KW-0808">Transferase</keyword>
<feature type="domain" description="Protein kinase" evidence="7">
    <location>
        <begin position="83"/>
        <end position="350"/>
    </location>
</feature>
<feature type="transmembrane region" description="Helical" evidence="6">
    <location>
        <begin position="482"/>
        <end position="511"/>
    </location>
</feature>
<dbReference type="PROSITE" id="PS50011">
    <property type="entry name" value="PROTEIN_KINASE_DOM"/>
    <property type="match status" value="1"/>
</dbReference>
<dbReference type="PROSITE" id="PS00107">
    <property type="entry name" value="PROTEIN_KINASE_ATP"/>
    <property type="match status" value="1"/>
</dbReference>
<comment type="caution">
    <text evidence="8">The sequence shown here is derived from an EMBL/GenBank/DDBJ whole genome shotgun (WGS) entry which is preliminary data.</text>
</comment>
<keyword evidence="4 5" id="KW-0067">ATP-binding</keyword>
<keyword evidence="6" id="KW-0472">Membrane</keyword>
<feature type="transmembrane region" description="Helical" evidence="6">
    <location>
        <begin position="418"/>
        <end position="438"/>
    </location>
</feature>
<organism evidence="8 9">
    <name type="scientific">Rhodopirellula baltica SH28</name>
    <dbReference type="NCBI Taxonomy" id="993517"/>
    <lineage>
        <taxon>Bacteria</taxon>
        <taxon>Pseudomonadati</taxon>
        <taxon>Planctomycetota</taxon>
        <taxon>Planctomycetia</taxon>
        <taxon>Pirellulales</taxon>
        <taxon>Pirellulaceae</taxon>
        <taxon>Rhodopirellula</taxon>
    </lineage>
</organism>
<proteinExistence type="predicted"/>
<dbReference type="InterPro" id="IPR011009">
    <property type="entry name" value="Kinase-like_dom_sf"/>
</dbReference>
<keyword evidence="3 8" id="KW-0418">Kinase</keyword>
<evidence type="ECO:0000256" key="4">
    <source>
        <dbReference type="ARBA" id="ARBA00022840"/>
    </source>
</evidence>
<dbReference type="SUPFAM" id="SSF56112">
    <property type="entry name" value="Protein kinase-like (PK-like)"/>
    <property type="match status" value="1"/>
</dbReference>
<evidence type="ECO:0000256" key="5">
    <source>
        <dbReference type="PROSITE-ProRule" id="PRU10141"/>
    </source>
</evidence>
<keyword evidence="2 5" id="KW-0547">Nucleotide-binding</keyword>
<dbReference type="PROSITE" id="PS00108">
    <property type="entry name" value="PROTEIN_KINASE_ST"/>
    <property type="match status" value="1"/>
</dbReference>
<gene>
    <name evidence="8" type="ORF">RBSH_05281</name>
</gene>
<dbReference type="InterPro" id="IPR000719">
    <property type="entry name" value="Prot_kinase_dom"/>
</dbReference>
<protein>
    <submittedName>
        <fullName evidence="8">Serine/threonine protein kinase</fullName>
    </submittedName>
</protein>
<evidence type="ECO:0000256" key="1">
    <source>
        <dbReference type="ARBA" id="ARBA00022679"/>
    </source>
</evidence>
<evidence type="ECO:0000256" key="6">
    <source>
        <dbReference type="SAM" id="Phobius"/>
    </source>
</evidence>
<dbReference type="GO" id="GO:0005524">
    <property type="term" value="F:ATP binding"/>
    <property type="evidence" value="ECO:0007669"/>
    <property type="project" value="UniProtKB-UniRule"/>
</dbReference>
<keyword evidence="6" id="KW-1133">Transmembrane helix</keyword>
<feature type="transmembrane region" description="Helical" evidence="6">
    <location>
        <begin position="450"/>
        <end position="470"/>
    </location>
</feature>
<evidence type="ECO:0000256" key="2">
    <source>
        <dbReference type="ARBA" id="ARBA00022741"/>
    </source>
</evidence>
<dbReference type="SMART" id="SM00220">
    <property type="entry name" value="S_TKc"/>
    <property type="match status" value="1"/>
</dbReference>